<dbReference type="Pfam" id="PF00512">
    <property type="entry name" value="HisKA"/>
    <property type="match status" value="1"/>
</dbReference>
<dbReference type="InterPro" id="IPR035965">
    <property type="entry name" value="PAS-like_dom_sf"/>
</dbReference>
<dbReference type="Pfam" id="PF13426">
    <property type="entry name" value="PAS_9"/>
    <property type="match status" value="1"/>
</dbReference>
<keyword evidence="5" id="KW-0547">Nucleotide-binding</keyword>
<feature type="domain" description="PAS" evidence="11">
    <location>
        <begin position="539"/>
        <end position="597"/>
    </location>
</feature>
<feature type="transmembrane region" description="Helical" evidence="9">
    <location>
        <begin position="130"/>
        <end position="148"/>
    </location>
</feature>
<dbReference type="GO" id="GO:0006355">
    <property type="term" value="P:regulation of DNA-templated transcription"/>
    <property type="evidence" value="ECO:0007669"/>
    <property type="project" value="InterPro"/>
</dbReference>
<keyword evidence="4" id="KW-0808">Transferase</keyword>
<evidence type="ECO:0000256" key="5">
    <source>
        <dbReference type="ARBA" id="ARBA00022741"/>
    </source>
</evidence>
<reference evidence="12 13" key="1">
    <citation type="journal article" date="2013" name="Genome Announc.">
        <title>Genome Sequence of Novosphingobium lindaniclasticum LE124T, Isolated from a Hexachlorocyclohexane Dumpsite.</title>
        <authorList>
            <person name="Saxena A."/>
            <person name="Nayyar N."/>
            <person name="Sangwan N."/>
            <person name="Kumari R."/>
            <person name="Khurana J.P."/>
            <person name="Lal R."/>
        </authorList>
    </citation>
    <scope>NUCLEOTIDE SEQUENCE [LARGE SCALE GENOMIC DNA]</scope>
    <source>
        <strain evidence="12 13">LE124</strain>
    </source>
</reference>
<evidence type="ECO:0000256" key="6">
    <source>
        <dbReference type="ARBA" id="ARBA00022777"/>
    </source>
</evidence>
<feature type="transmembrane region" description="Helical" evidence="9">
    <location>
        <begin position="160"/>
        <end position="179"/>
    </location>
</feature>
<feature type="transmembrane region" description="Helical" evidence="9">
    <location>
        <begin position="21"/>
        <end position="44"/>
    </location>
</feature>
<evidence type="ECO:0000259" key="11">
    <source>
        <dbReference type="PROSITE" id="PS50112"/>
    </source>
</evidence>
<evidence type="ECO:0000256" key="9">
    <source>
        <dbReference type="SAM" id="Phobius"/>
    </source>
</evidence>
<dbReference type="Gene3D" id="3.30.450.20">
    <property type="entry name" value="PAS domain"/>
    <property type="match status" value="3"/>
</dbReference>
<dbReference type="Pfam" id="PF00989">
    <property type="entry name" value="PAS"/>
    <property type="match status" value="1"/>
</dbReference>
<dbReference type="eggNOG" id="COG4191">
    <property type="taxonomic scope" value="Bacteria"/>
</dbReference>
<dbReference type="InterPro" id="IPR000014">
    <property type="entry name" value="PAS"/>
</dbReference>
<keyword evidence="3" id="KW-0597">Phosphoprotein</keyword>
<keyword evidence="9" id="KW-0472">Membrane</keyword>
<dbReference type="InterPro" id="IPR036097">
    <property type="entry name" value="HisK_dim/P_sf"/>
</dbReference>
<dbReference type="PROSITE" id="PS50109">
    <property type="entry name" value="HIS_KIN"/>
    <property type="match status" value="1"/>
</dbReference>
<dbReference type="SUPFAM" id="SSF47384">
    <property type="entry name" value="Homodimeric domain of signal transducing histidine kinase"/>
    <property type="match status" value="1"/>
</dbReference>
<feature type="transmembrane region" description="Helical" evidence="9">
    <location>
        <begin position="56"/>
        <end position="75"/>
    </location>
</feature>
<dbReference type="SUPFAM" id="SSF55874">
    <property type="entry name" value="ATPase domain of HSP90 chaperone/DNA topoisomerase II/histidine kinase"/>
    <property type="match status" value="1"/>
</dbReference>
<dbReference type="SMART" id="SM00091">
    <property type="entry name" value="PAS"/>
    <property type="match status" value="2"/>
</dbReference>
<gene>
    <name evidence="12" type="ORF">L284_05475</name>
</gene>
<keyword evidence="9" id="KW-1133">Transmembrane helix</keyword>
<dbReference type="PRINTS" id="PR00344">
    <property type="entry name" value="BCTRLSENSOR"/>
</dbReference>
<dbReference type="SMART" id="SM00388">
    <property type="entry name" value="HisKA"/>
    <property type="match status" value="1"/>
</dbReference>
<dbReference type="Gene3D" id="3.30.565.10">
    <property type="entry name" value="Histidine kinase-like ATPase, C-terminal domain"/>
    <property type="match status" value="1"/>
</dbReference>
<feature type="transmembrane region" description="Helical" evidence="9">
    <location>
        <begin position="223"/>
        <end position="244"/>
    </location>
</feature>
<dbReference type="SUPFAM" id="SSF55785">
    <property type="entry name" value="PYP-like sensor domain (PAS domain)"/>
    <property type="match status" value="2"/>
</dbReference>
<keyword evidence="13" id="KW-1185">Reference proteome</keyword>
<dbReference type="NCBIfam" id="TIGR00229">
    <property type="entry name" value="sensory_box"/>
    <property type="match status" value="2"/>
</dbReference>
<accession>T0I1G9</accession>
<organism evidence="12 13">
    <name type="scientific">Novosphingobium lindaniclasticum LE124</name>
    <dbReference type="NCBI Taxonomy" id="1096930"/>
    <lineage>
        <taxon>Bacteria</taxon>
        <taxon>Pseudomonadati</taxon>
        <taxon>Pseudomonadota</taxon>
        <taxon>Alphaproteobacteria</taxon>
        <taxon>Sphingomonadales</taxon>
        <taxon>Sphingomonadaceae</taxon>
        <taxon>Novosphingobium</taxon>
    </lineage>
</organism>
<dbReference type="GO" id="GO:0005524">
    <property type="term" value="F:ATP binding"/>
    <property type="evidence" value="ECO:0007669"/>
    <property type="project" value="UniProtKB-KW"/>
</dbReference>
<feature type="transmembrane region" description="Helical" evidence="9">
    <location>
        <begin position="191"/>
        <end position="211"/>
    </location>
</feature>
<evidence type="ECO:0000256" key="7">
    <source>
        <dbReference type="ARBA" id="ARBA00022840"/>
    </source>
</evidence>
<evidence type="ECO:0000256" key="8">
    <source>
        <dbReference type="ARBA" id="ARBA00023012"/>
    </source>
</evidence>
<evidence type="ECO:0000313" key="13">
    <source>
        <dbReference type="Proteomes" id="UP000015527"/>
    </source>
</evidence>
<evidence type="ECO:0000313" key="12">
    <source>
        <dbReference type="EMBL" id="EQB18163.1"/>
    </source>
</evidence>
<dbReference type="InterPro" id="IPR003661">
    <property type="entry name" value="HisK_dim/P_dom"/>
</dbReference>
<dbReference type="Proteomes" id="UP000015527">
    <property type="component" value="Unassembled WGS sequence"/>
</dbReference>
<dbReference type="Pfam" id="PF02518">
    <property type="entry name" value="HATPase_c"/>
    <property type="match status" value="1"/>
</dbReference>
<feature type="domain" description="Histidine kinase" evidence="10">
    <location>
        <begin position="680"/>
        <end position="895"/>
    </location>
</feature>
<dbReference type="InterPro" id="IPR003594">
    <property type="entry name" value="HATPase_dom"/>
</dbReference>
<dbReference type="GO" id="GO:0000155">
    <property type="term" value="F:phosphorelay sensor kinase activity"/>
    <property type="evidence" value="ECO:0007669"/>
    <property type="project" value="InterPro"/>
</dbReference>
<dbReference type="InterPro" id="IPR013767">
    <property type="entry name" value="PAS_fold"/>
</dbReference>
<evidence type="ECO:0000256" key="1">
    <source>
        <dbReference type="ARBA" id="ARBA00000085"/>
    </source>
</evidence>
<comment type="catalytic activity">
    <reaction evidence="1">
        <text>ATP + protein L-histidine = ADP + protein N-phospho-L-histidine.</text>
        <dbReference type="EC" id="2.7.13.3"/>
    </reaction>
</comment>
<evidence type="ECO:0000259" key="10">
    <source>
        <dbReference type="PROSITE" id="PS50109"/>
    </source>
</evidence>
<dbReference type="PANTHER" id="PTHR43065">
    <property type="entry name" value="SENSOR HISTIDINE KINASE"/>
    <property type="match status" value="1"/>
</dbReference>
<keyword evidence="8" id="KW-0902">Two-component regulatory system</keyword>
<feature type="domain" description="PAS" evidence="11">
    <location>
        <begin position="291"/>
        <end position="334"/>
    </location>
</feature>
<proteinExistence type="predicted"/>
<comment type="caution">
    <text evidence="12">The sequence shown here is derived from an EMBL/GenBank/DDBJ whole genome shotgun (WGS) entry which is preliminary data.</text>
</comment>
<dbReference type="PROSITE" id="PS50112">
    <property type="entry name" value="PAS"/>
    <property type="match status" value="2"/>
</dbReference>
<dbReference type="CDD" id="cd00130">
    <property type="entry name" value="PAS"/>
    <property type="match status" value="2"/>
</dbReference>
<keyword evidence="7" id="KW-0067">ATP-binding</keyword>
<dbReference type="PANTHER" id="PTHR43065:SF10">
    <property type="entry name" value="PEROXIDE STRESS-ACTIVATED HISTIDINE KINASE MAK3"/>
    <property type="match status" value="1"/>
</dbReference>
<dbReference type="Gene3D" id="1.10.287.130">
    <property type="match status" value="1"/>
</dbReference>
<dbReference type="CDD" id="cd00082">
    <property type="entry name" value="HisKA"/>
    <property type="match status" value="1"/>
</dbReference>
<dbReference type="InterPro" id="IPR005467">
    <property type="entry name" value="His_kinase_dom"/>
</dbReference>
<evidence type="ECO:0000256" key="2">
    <source>
        <dbReference type="ARBA" id="ARBA00012438"/>
    </source>
</evidence>
<dbReference type="InterPro" id="IPR036890">
    <property type="entry name" value="HATPase_C_sf"/>
</dbReference>
<evidence type="ECO:0000256" key="4">
    <source>
        <dbReference type="ARBA" id="ARBA00022679"/>
    </source>
</evidence>
<sequence>MQELNPPPQRLGGSLPVRMTPIVPALVLAAQLVCVLALCGWAFGLAGLSGGFFGGYRMQPLTAVAFMTIGFGILLSGTSRRGFTGWVMALPLLIGCSALAQELSGLSLGIDRLLFPGSVVHQFRSYPGRPGVLPALGILLLALASLAVISRAPAVRRLSVVFSCVAIAAAAISGTLLPLGMSTPGPETRYALMSLPSALTICLLAIAVVALRRQYAWPGSPDCGFGSATIQTCLLLCVSMPVVSALGHFWAERAGHASAEMIEIVQAVAQVALSCGLIAWAWMRIARESGARSAVNLALDSAPVSITDVDGRILRWSAGCERLYGWTSEQALGRFQQKLTGTPPISAAGIEALLGGARHENEVTAYRRDGRALRVLHSCQAVQPRSDLPPMVVHSMTDITARTQAERAVLASDARLSLAIDLHELGIFEWSLATDRFVFHGHAERLFALAPGAFEGGIEAWKQHLRATFGTTFHTPGPPETWPAGRHPFRLVAVEGGIAKVVEGTAHIHHGPGEGDISMIGIVMDATEREQRAEMLKSRESELRSILETVPEAMITIDGDGRIRSFSATAETLFGYAATEVLGQDVRLLLPRYVRPSGKPVVPGQDGAAETRITAGLDRHGNELPIEIAIGAAEVGNQRIAIAFIRNLREQLAAQARINELREQLLHASRASAMGEMGAGLAHELNQPLTATSNLLGAIDLMMAREGDPEQVRCMLELARQEVLRAGSIIRRMRAFAAKGELDIQAEPLEEVIGETLQLARSRRRAPGVRLRYRPSVAAPSVLADRIQIQQVLVNLLNNAFDALAGLNDRQPEIIISTRQLNDGHIMVSVIDNGPGLPEAIINRPFETFSSTKVNGMGLGLSICRRIVEAHGGCFSLRNVPDGGAAVEFTLPTFAELELKAG</sequence>
<keyword evidence="9" id="KW-0812">Transmembrane</keyword>
<protein>
    <recommendedName>
        <fullName evidence="2">histidine kinase</fullName>
        <ecNumber evidence="2">2.7.13.3</ecNumber>
    </recommendedName>
</protein>
<keyword evidence="6" id="KW-0418">Kinase</keyword>
<dbReference type="PATRIC" id="fig|1096930.3.peg.1079"/>
<dbReference type="InterPro" id="IPR004358">
    <property type="entry name" value="Sig_transdc_His_kin-like_C"/>
</dbReference>
<dbReference type="EMBL" id="ATHL01000042">
    <property type="protein sequence ID" value="EQB18163.1"/>
    <property type="molecule type" value="Genomic_DNA"/>
</dbReference>
<dbReference type="AlphaFoldDB" id="T0I1G9"/>
<name>T0I1G9_9SPHN</name>
<dbReference type="SMART" id="SM00387">
    <property type="entry name" value="HATPase_c"/>
    <property type="match status" value="1"/>
</dbReference>
<evidence type="ECO:0000256" key="3">
    <source>
        <dbReference type="ARBA" id="ARBA00022553"/>
    </source>
</evidence>
<feature type="transmembrane region" description="Helical" evidence="9">
    <location>
        <begin position="87"/>
        <end position="110"/>
    </location>
</feature>
<dbReference type="EC" id="2.7.13.3" evidence="2"/>